<evidence type="ECO:0000256" key="3">
    <source>
        <dbReference type="ARBA" id="ARBA00022692"/>
    </source>
</evidence>
<dbReference type="PANTHER" id="PTHR30572:SF4">
    <property type="entry name" value="ABC TRANSPORTER PERMEASE YTRF"/>
    <property type="match status" value="1"/>
</dbReference>
<keyword evidence="5 7" id="KW-0472">Membrane</keyword>
<feature type="transmembrane region" description="Helical" evidence="7">
    <location>
        <begin position="818"/>
        <end position="837"/>
    </location>
</feature>
<comment type="caution">
    <text evidence="9">The sequence shown here is derived from an EMBL/GenBank/DDBJ whole genome shotgun (WGS) entry which is preliminary data.</text>
</comment>
<organism evidence="9 10">
    <name type="scientific">Phycicoccus elongatus Lp2</name>
    <dbReference type="NCBI Taxonomy" id="1193181"/>
    <lineage>
        <taxon>Bacteria</taxon>
        <taxon>Bacillati</taxon>
        <taxon>Actinomycetota</taxon>
        <taxon>Actinomycetes</taxon>
        <taxon>Micrococcales</taxon>
        <taxon>Intrasporangiaceae</taxon>
        <taxon>Phycicoccus</taxon>
    </lineage>
</organism>
<comment type="similarity">
    <text evidence="6">Belongs to the ABC-4 integral membrane protein family.</text>
</comment>
<evidence type="ECO:0000313" key="9">
    <source>
        <dbReference type="EMBL" id="CCH69283.1"/>
    </source>
</evidence>
<proteinExistence type="inferred from homology"/>
<gene>
    <name evidence="9" type="ORF">BN10_1410005</name>
</gene>
<evidence type="ECO:0000259" key="8">
    <source>
        <dbReference type="Pfam" id="PF02687"/>
    </source>
</evidence>
<protein>
    <recommendedName>
        <fullName evidence="8">ABC3 transporter permease C-terminal domain-containing protein</fullName>
    </recommendedName>
</protein>
<feature type="domain" description="ABC3 transporter permease C-terminal" evidence="8">
    <location>
        <begin position="819"/>
        <end position="917"/>
    </location>
</feature>
<evidence type="ECO:0000256" key="7">
    <source>
        <dbReference type="SAM" id="Phobius"/>
    </source>
</evidence>
<name>N0DY80_9MICO</name>
<dbReference type="AlphaFoldDB" id="N0DY80"/>
<dbReference type="GO" id="GO:0022857">
    <property type="term" value="F:transmembrane transporter activity"/>
    <property type="evidence" value="ECO:0007669"/>
    <property type="project" value="TreeGrafter"/>
</dbReference>
<keyword evidence="10" id="KW-1185">Reference proteome</keyword>
<feature type="transmembrane region" description="Helical" evidence="7">
    <location>
        <begin position="897"/>
        <end position="917"/>
    </location>
</feature>
<feature type="domain" description="ABC3 transporter permease C-terminal" evidence="8">
    <location>
        <begin position="629"/>
        <end position="735"/>
    </location>
</feature>
<dbReference type="Pfam" id="PF02687">
    <property type="entry name" value="FtsX"/>
    <property type="match status" value="2"/>
</dbReference>
<accession>N0DY80</accession>
<keyword evidence="4 7" id="KW-1133">Transmembrane helix</keyword>
<dbReference type="EMBL" id="CAIZ01000048">
    <property type="protein sequence ID" value="CCH69283.1"/>
    <property type="molecule type" value="Genomic_DNA"/>
</dbReference>
<keyword evidence="2" id="KW-1003">Cell membrane</keyword>
<evidence type="ECO:0000256" key="1">
    <source>
        <dbReference type="ARBA" id="ARBA00004651"/>
    </source>
</evidence>
<feature type="transmembrane region" description="Helical" evidence="7">
    <location>
        <begin position="627"/>
        <end position="648"/>
    </location>
</feature>
<evidence type="ECO:0000256" key="2">
    <source>
        <dbReference type="ARBA" id="ARBA00022475"/>
    </source>
</evidence>
<dbReference type="HOGENOM" id="CLU_010205_0_0_11"/>
<dbReference type="PANTHER" id="PTHR30572">
    <property type="entry name" value="MEMBRANE COMPONENT OF TRANSPORTER-RELATED"/>
    <property type="match status" value="1"/>
</dbReference>
<reference evidence="9 10" key="1">
    <citation type="journal article" date="2013" name="ISME J.">
        <title>A metabolic model for members of the genus Tetrasphaera involved in enhanced biological phosphorus removal.</title>
        <authorList>
            <person name="Kristiansen R."/>
            <person name="Nguyen H.T.T."/>
            <person name="Saunders A.M."/>
            <person name="Nielsen J.L."/>
            <person name="Wimmer R."/>
            <person name="Le V.Q."/>
            <person name="McIlroy S.J."/>
            <person name="Petrovski S."/>
            <person name="Seviour R.J."/>
            <person name="Calteau A."/>
            <person name="Nielsen K.L."/>
            <person name="Nielsen P.H."/>
        </authorList>
    </citation>
    <scope>NUCLEOTIDE SEQUENCE [LARGE SCALE GENOMIC DNA]</scope>
    <source>
        <strain evidence="9 10">Lp2</strain>
    </source>
</reference>
<evidence type="ECO:0000256" key="6">
    <source>
        <dbReference type="ARBA" id="ARBA00038076"/>
    </source>
</evidence>
<feature type="transmembrane region" description="Helical" evidence="7">
    <location>
        <begin position="772"/>
        <end position="789"/>
    </location>
</feature>
<evidence type="ECO:0000256" key="4">
    <source>
        <dbReference type="ARBA" id="ARBA00022989"/>
    </source>
</evidence>
<dbReference type="eggNOG" id="COG0577">
    <property type="taxonomic scope" value="Bacteria"/>
</dbReference>
<dbReference type="GO" id="GO:0005886">
    <property type="term" value="C:plasma membrane"/>
    <property type="evidence" value="ECO:0007669"/>
    <property type="project" value="UniProtKB-SubCell"/>
</dbReference>
<evidence type="ECO:0000256" key="5">
    <source>
        <dbReference type="ARBA" id="ARBA00023136"/>
    </source>
</evidence>
<evidence type="ECO:0000313" key="10">
    <source>
        <dbReference type="Proteomes" id="UP000013167"/>
    </source>
</evidence>
<dbReference type="STRING" id="1193181.BN10_1410005"/>
<feature type="transmembrane region" description="Helical" evidence="7">
    <location>
        <begin position="706"/>
        <end position="730"/>
    </location>
</feature>
<comment type="subcellular location">
    <subcellularLocation>
        <location evidence="1">Cell membrane</location>
        <topology evidence="1">Multi-pass membrane protein</topology>
    </subcellularLocation>
</comment>
<dbReference type="Proteomes" id="UP000013167">
    <property type="component" value="Unassembled WGS sequence"/>
</dbReference>
<sequence length="936" mass="96033">MGFRLGSRRLLLAGNLTTILVTLTLATGAYGVLTGATERTRLDVRGTVDASAVSAGYDILVRPKGSRSAAEQSTGLVQPGFLSAVQGGISPEQWHQIEGQPGVKVAAPVAIIGWVVAYATVQVDLGALASTDHPVVVRTKTTWSYDNGASVVKAAPALLYITPNPIRFQPPSLEPGGSQYSVVVETRPDGSEVGFRAPAPVTEKVDEQEPTFLALSTSNVTAKNGARSSTIVDVPYPFPFLIAAVDPTKEDQLTGVQEAMVSGSWLTPGEPKMRTFGLGSGGDTQPGRPVPVAVANQPYLQLDVSATVDLFDGPEVTALSREGYAGELPAAFKGPADRTLPTLTANASAAYRRLLDSLPTATSDGDAQTRTILRVTRTSPLQLSTASDGSLTAKGFPGFAVGWGYGTGLPGAQGSAIPPGGDDTAFRTMDGYFAAPDQAPPTLVKTGVFDPARLPNARSLASLPLGTFSYSAPIGGDPASARALGDKPWLPSANVWGYTQPPPMMLTTLDALPAFADRQLWSKAAPAGQVLSGTPPIQDNPISAVRVKVAGVTGVSDLDRERVRSTAEAIAAATGLDVDITMGASAGQQHVSIPAGTHGRPALTIDEPWVVKGVATRLVTGIDKASAALALAVLIASGLVVFDATFATTRARRRDIGIVSALGWRARDIALGLLAPVLAAALAAGTLGALIAYLTHQALGLPSQPVTVLVAIPAAVVVALVAAIGPAIAATRTPPTMSMKPLASTRGARWSPRATGVASLALRSVTSAPGRAVAALLGAATATAVIALIRTVQTQFHNRAVGTVLGDAITVQVQGPDIAAAVLTAILAAIGIHHVAATEAQERRREIGTLLATGWSPGTLSRLLITQALLISVFGAALGAAVVTGITRWVFHADSGGILTACAWGATLTVILSILAATPSAIMAGRAEPISLLRVD</sequence>
<dbReference type="InterPro" id="IPR003838">
    <property type="entry name" value="ABC3_permease_C"/>
</dbReference>
<feature type="transmembrane region" description="Helical" evidence="7">
    <location>
        <begin position="868"/>
        <end position="891"/>
    </location>
</feature>
<feature type="transmembrane region" description="Helical" evidence="7">
    <location>
        <begin position="669"/>
        <end position="694"/>
    </location>
</feature>
<dbReference type="InterPro" id="IPR050250">
    <property type="entry name" value="Macrolide_Exporter_MacB"/>
</dbReference>
<keyword evidence="3 7" id="KW-0812">Transmembrane</keyword>